<sequence length="407" mass="46473">MTDLTLDEQKLFDLIEQRKVNDAKELIKNGDIRINCIDKSGMNPLDQACFRGEEELVRFLIENGANVDNRAHEQGYTCLMFAALAGNPAICQMLLDAGARAHAVNTINRTASELAAFVGQHECVSVISSHIDAGDIERILHPRGKESDVIYSPEFVTFIHDLTKTHDIHPVKITFEIAQNEHVLEHRKKLLFVIDTLFEKQLRSKEPNEPQSIKLWIILHTIRELLKFVDNNSESGKTPKELMLSFAKKLLLMEPDDEVRKNEEALFRAAVRAFPYHNSLLFQTLAKSVAKIEFGKRPACFKMILQALFGPRFTESSNFCSTCGISSAKKACSKCKIPYCSQECQKFDWPIHKKCCEAIQRRPQTSSSFIELNEEDLQKMVMKDKDKEEEIEVAQNKVEEIVEKEEE</sequence>
<organism evidence="1 2">
    <name type="scientific">Panagrolaimus sp. ES5</name>
    <dbReference type="NCBI Taxonomy" id="591445"/>
    <lineage>
        <taxon>Eukaryota</taxon>
        <taxon>Metazoa</taxon>
        <taxon>Ecdysozoa</taxon>
        <taxon>Nematoda</taxon>
        <taxon>Chromadorea</taxon>
        <taxon>Rhabditida</taxon>
        <taxon>Tylenchina</taxon>
        <taxon>Panagrolaimomorpha</taxon>
        <taxon>Panagrolaimoidea</taxon>
        <taxon>Panagrolaimidae</taxon>
        <taxon>Panagrolaimus</taxon>
    </lineage>
</organism>
<name>A0AC34FRJ5_9BILA</name>
<proteinExistence type="predicted"/>
<reference evidence="2" key="1">
    <citation type="submission" date="2022-11" db="UniProtKB">
        <authorList>
            <consortium name="WormBaseParasite"/>
        </authorList>
    </citation>
    <scope>IDENTIFICATION</scope>
</reference>
<dbReference type="WBParaSite" id="ES5_v2.g20060.t1">
    <property type="protein sequence ID" value="ES5_v2.g20060.t1"/>
    <property type="gene ID" value="ES5_v2.g20060"/>
</dbReference>
<evidence type="ECO:0000313" key="2">
    <source>
        <dbReference type="WBParaSite" id="ES5_v2.g20060.t1"/>
    </source>
</evidence>
<accession>A0AC34FRJ5</accession>
<dbReference type="Proteomes" id="UP000887579">
    <property type="component" value="Unplaced"/>
</dbReference>
<evidence type="ECO:0000313" key="1">
    <source>
        <dbReference type="Proteomes" id="UP000887579"/>
    </source>
</evidence>
<protein>
    <submittedName>
        <fullName evidence="2">MYND-type domain-containing protein</fullName>
    </submittedName>
</protein>